<feature type="compositionally biased region" description="Polar residues" evidence="1">
    <location>
        <begin position="151"/>
        <end position="162"/>
    </location>
</feature>
<reference evidence="2" key="2">
    <citation type="submission" date="2023-06" db="EMBL/GenBank/DDBJ databases">
        <authorList>
            <consortium name="Lawrence Berkeley National Laboratory"/>
            <person name="Haridas S."/>
            <person name="Hensen N."/>
            <person name="Bonometti L."/>
            <person name="Westerberg I."/>
            <person name="Brannstrom I.O."/>
            <person name="Guillou S."/>
            <person name="Cros-Aarteil S."/>
            <person name="Calhoun S."/>
            <person name="Kuo A."/>
            <person name="Mondo S."/>
            <person name="Pangilinan J."/>
            <person name="Riley R."/>
            <person name="Labutti K."/>
            <person name="Andreopoulos B."/>
            <person name="Lipzen A."/>
            <person name="Chen C."/>
            <person name="Yanf M."/>
            <person name="Daum C."/>
            <person name="Ng V."/>
            <person name="Clum A."/>
            <person name="Steindorff A."/>
            <person name="Ohm R."/>
            <person name="Martin F."/>
            <person name="Silar P."/>
            <person name="Natvig D."/>
            <person name="Lalanne C."/>
            <person name="Gautier V."/>
            <person name="Ament-Velasquez S.L."/>
            <person name="Kruys A."/>
            <person name="Hutchinson M.I."/>
            <person name="Powell A.J."/>
            <person name="Barry K."/>
            <person name="Miller A.N."/>
            <person name="Grigoriev I.V."/>
            <person name="Debuchy R."/>
            <person name="Gladieux P."/>
            <person name="Thoren M.H."/>
            <person name="Johannesson H."/>
        </authorList>
    </citation>
    <scope>NUCLEOTIDE SEQUENCE</scope>
    <source>
        <strain evidence="2">CBS 560.94</strain>
    </source>
</reference>
<proteinExistence type="predicted"/>
<accession>A0AAE0MKZ7</accession>
<feature type="compositionally biased region" description="Polar residues" evidence="1">
    <location>
        <begin position="211"/>
        <end position="224"/>
    </location>
</feature>
<evidence type="ECO:0000313" key="2">
    <source>
        <dbReference type="EMBL" id="KAK3334969.1"/>
    </source>
</evidence>
<dbReference type="AlphaFoldDB" id="A0AAE0MKZ7"/>
<feature type="compositionally biased region" description="Pro residues" evidence="1">
    <location>
        <begin position="505"/>
        <end position="514"/>
    </location>
</feature>
<feature type="compositionally biased region" description="Basic and acidic residues" evidence="1">
    <location>
        <begin position="795"/>
        <end position="814"/>
    </location>
</feature>
<feature type="region of interest" description="Disordered" evidence="1">
    <location>
        <begin position="88"/>
        <end position="480"/>
    </location>
</feature>
<evidence type="ECO:0000313" key="3">
    <source>
        <dbReference type="Proteomes" id="UP001278500"/>
    </source>
</evidence>
<feature type="region of interest" description="Disordered" evidence="1">
    <location>
        <begin position="1094"/>
        <end position="1131"/>
    </location>
</feature>
<feature type="region of interest" description="Disordered" evidence="1">
    <location>
        <begin position="498"/>
        <end position="554"/>
    </location>
</feature>
<feature type="compositionally biased region" description="Acidic residues" evidence="1">
    <location>
        <begin position="138"/>
        <end position="150"/>
    </location>
</feature>
<feature type="compositionally biased region" description="Basic and acidic residues" evidence="1">
    <location>
        <begin position="467"/>
        <end position="480"/>
    </location>
</feature>
<gene>
    <name evidence="2" type="ORF">B0H65DRAFT_339030</name>
</gene>
<feature type="compositionally biased region" description="Polar residues" evidence="1">
    <location>
        <begin position="306"/>
        <end position="325"/>
    </location>
</feature>
<feature type="compositionally biased region" description="Basic and acidic residues" evidence="1">
    <location>
        <begin position="910"/>
        <end position="920"/>
    </location>
</feature>
<keyword evidence="3" id="KW-1185">Reference proteome</keyword>
<feature type="compositionally biased region" description="Basic and acidic residues" evidence="1">
    <location>
        <begin position="367"/>
        <end position="376"/>
    </location>
</feature>
<dbReference type="RefSeq" id="XP_062677135.1">
    <property type="nucleotide sequence ID" value="XM_062823612.1"/>
</dbReference>
<feature type="compositionally biased region" description="Polar residues" evidence="1">
    <location>
        <begin position="716"/>
        <end position="725"/>
    </location>
</feature>
<feature type="region of interest" description="Disordered" evidence="1">
    <location>
        <begin position="909"/>
        <end position="1081"/>
    </location>
</feature>
<name>A0AAE0MKZ7_9PEZI</name>
<feature type="compositionally biased region" description="Low complexity" evidence="1">
    <location>
        <begin position="530"/>
        <end position="542"/>
    </location>
</feature>
<feature type="compositionally biased region" description="Low complexity" evidence="1">
    <location>
        <begin position="1019"/>
        <end position="1042"/>
    </location>
</feature>
<feature type="compositionally biased region" description="Basic and acidic residues" evidence="1">
    <location>
        <begin position="99"/>
        <end position="117"/>
    </location>
</feature>
<feature type="compositionally biased region" description="Polar residues" evidence="1">
    <location>
        <begin position="515"/>
        <end position="529"/>
    </location>
</feature>
<feature type="region of interest" description="Disordered" evidence="1">
    <location>
        <begin position="1"/>
        <end position="67"/>
    </location>
</feature>
<feature type="region of interest" description="Disordered" evidence="1">
    <location>
        <begin position="611"/>
        <end position="636"/>
    </location>
</feature>
<feature type="compositionally biased region" description="Basic and acidic residues" evidence="1">
    <location>
        <begin position="24"/>
        <end position="38"/>
    </location>
</feature>
<feature type="compositionally biased region" description="Low complexity" evidence="1">
    <location>
        <begin position="1049"/>
        <end position="1066"/>
    </location>
</feature>
<organism evidence="2 3">
    <name type="scientific">Neurospora tetraspora</name>
    <dbReference type="NCBI Taxonomy" id="94610"/>
    <lineage>
        <taxon>Eukaryota</taxon>
        <taxon>Fungi</taxon>
        <taxon>Dikarya</taxon>
        <taxon>Ascomycota</taxon>
        <taxon>Pezizomycotina</taxon>
        <taxon>Sordariomycetes</taxon>
        <taxon>Sordariomycetidae</taxon>
        <taxon>Sordariales</taxon>
        <taxon>Sordariaceae</taxon>
        <taxon>Neurospora</taxon>
    </lineage>
</organism>
<feature type="compositionally biased region" description="Polar residues" evidence="1">
    <location>
        <begin position="348"/>
        <end position="360"/>
    </location>
</feature>
<reference evidence="2" key="1">
    <citation type="journal article" date="2023" name="Mol. Phylogenet. Evol.">
        <title>Genome-scale phylogeny and comparative genomics of the fungal order Sordariales.</title>
        <authorList>
            <person name="Hensen N."/>
            <person name="Bonometti L."/>
            <person name="Westerberg I."/>
            <person name="Brannstrom I.O."/>
            <person name="Guillou S."/>
            <person name="Cros-Aarteil S."/>
            <person name="Calhoun S."/>
            <person name="Haridas S."/>
            <person name="Kuo A."/>
            <person name="Mondo S."/>
            <person name="Pangilinan J."/>
            <person name="Riley R."/>
            <person name="LaButti K."/>
            <person name="Andreopoulos B."/>
            <person name="Lipzen A."/>
            <person name="Chen C."/>
            <person name="Yan M."/>
            <person name="Daum C."/>
            <person name="Ng V."/>
            <person name="Clum A."/>
            <person name="Steindorff A."/>
            <person name="Ohm R.A."/>
            <person name="Martin F."/>
            <person name="Silar P."/>
            <person name="Natvig D.O."/>
            <person name="Lalanne C."/>
            <person name="Gautier V."/>
            <person name="Ament-Velasquez S.L."/>
            <person name="Kruys A."/>
            <person name="Hutchinson M.I."/>
            <person name="Powell A.J."/>
            <person name="Barry K."/>
            <person name="Miller A.N."/>
            <person name="Grigoriev I.V."/>
            <person name="Debuchy R."/>
            <person name="Gladieux P."/>
            <person name="Hiltunen Thoren M."/>
            <person name="Johannesson H."/>
        </authorList>
    </citation>
    <scope>NUCLEOTIDE SEQUENCE</scope>
    <source>
        <strain evidence="2">CBS 560.94</strain>
    </source>
</reference>
<feature type="compositionally biased region" description="Basic and acidic residues" evidence="1">
    <location>
        <begin position="701"/>
        <end position="715"/>
    </location>
</feature>
<feature type="compositionally biased region" description="Basic and acidic residues" evidence="1">
    <location>
        <begin position="391"/>
        <end position="402"/>
    </location>
</feature>
<protein>
    <submittedName>
        <fullName evidence="2">Uncharacterized protein</fullName>
    </submittedName>
</protein>
<feature type="compositionally biased region" description="Polar residues" evidence="1">
    <location>
        <begin position="778"/>
        <end position="790"/>
    </location>
</feature>
<feature type="region of interest" description="Disordered" evidence="1">
    <location>
        <begin position="763"/>
        <end position="818"/>
    </location>
</feature>
<comment type="caution">
    <text evidence="2">The sequence shown here is derived from an EMBL/GenBank/DDBJ whole genome shotgun (WGS) entry which is preliminary data.</text>
</comment>
<sequence>MAAELDQFTDNKSLQGGGLTGLERMMELESKYQIDQSHHNGSLSPPTPSSPSSLDQQEPSTPIAARRLSAQQNYLMLKAVRRSLVLPPLSITIPTGLTEGKHEFTRERDYQAERQEESQVQPGAIAEPLHKQVKFLAPDEDEEEEEEAEMSDQSSICQSPSWENYGERKKKKKEDAERLKKEKEQAEKDAKAAKKRLAARLSKPPPHTLPRSPTQENPRITSLANPERSMSDTLLTSKHLLPSSHLVPAQNVDKSLSADDLQRHSRPYHTLASSGMPKASLTQSERQDHLLPQHTVRYESFDQRPQPRQTQSESLGVISPSSGQIPSPRREAFPPSSSRTPMLRATRPATSHGRSNSLLQGASRLFKGKEDEHRDNNAGPQLQDSPLIFEEDTRGRSRDGYVRHNRVQSASRAMAGVADDQLPSTSSIGPSSRSSSQTTQTRRSSLSQEARSVAMKLVGVRTTSAVKPDRHANKKPTRETDYFNFMEHAYSAAILSSMATGGKPTPAPEAPTPPRSQGSIGEASVTLTNASSSLKGSSVAGSDAGSHTKKNRSLKDAARAALGMSTGHSATPDAVRPPAQAPPYLRFRARMSSQPSASTPNVIPPAVQHVVSGSPQQLTPQESEALSKQSSDTTQGNLVKATEVALPQVSASEGSSSSSAFDEASPLPSPTTTPDTSRPQSSKDMPLVANDITSSPTILDARQDDDRTLRQRSDDSASQASTTPRDGSEVRDSNKGFTVGEEWSRTGLLIDLDFDTQPPISTAVNGDVKANHGIKRSTAGSGSLSPTESSRPPLRGKDNTQHQSKMEQMEEARPQLRMSKSLSDPDIRATSVPIVAHATLSSTEDAIIVPPRSPKRTRTAGYFGVENIGHEQKLHQAFSWEKGDEEGYQTVSMAEVAAREKAEVVLGTEQRLEMAGEEPKSKRRQKLTSSRMSSQAGEIRSQQPRVVSGERQQSGYRYPSSSEPSPMHDSFSSASSSSAAGGSSRPKFTTSAAGFASSPDLSGSSSRQTEEWPEMPAISPQMVSQSPSPPSTSRSPTPLASPLSPPPATTSFASTASRSASTPPVSILKQPRPSMPPIPISMPILSALPKHMLHQSNHSTPNLPPPASRPSTLALAHGPSAEEKEAAARRAAAGGASSQPFAKILVQCCSCQFFLDMPSKVYECIAKPDAVIEDRALGVSGAIMTMVKCPWCSHKMSRECCRGYTAMVTLVERYH</sequence>
<dbReference type="Proteomes" id="UP001278500">
    <property type="component" value="Unassembled WGS sequence"/>
</dbReference>
<feature type="compositionally biased region" description="Low complexity" evidence="1">
    <location>
        <begin position="650"/>
        <end position="682"/>
    </location>
</feature>
<dbReference type="GeneID" id="87860766"/>
<feature type="compositionally biased region" description="Polar residues" evidence="1">
    <location>
        <begin position="927"/>
        <end position="964"/>
    </location>
</feature>
<feature type="region of interest" description="Disordered" evidence="1">
    <location>
        <begin position="648"/>
        <end position="738"/>
    </location>
</feature>
<feature type="compositionally biased region" description="Low complexity" evidence="1">
    <location>
        <begin position="421"/>
        <end position="448"/>
    </location>
</feature>
<feature type="compositionally biased region" description="Basic and acidic residues" evidence="1">
    <location>
        <begin position="173"/>
        <end position="192"/>
    </location>
</feature>
<feature type="compositionally biased region" description="Basic and acidic residues" evidence="1">
    <location>
        <begin position="285"/>
        <end position="302"/>
    </location>
</feature>
<dbReference type="EMBL" id="JAUEPP010000009">
    <property type="protein sequence ID" value="KAK3334969.1"/>
    <property type="molecule type" value="Genomic_DNA"/>
</dbReference>
<feature type="compositionally biased region" description="Low complexity" evidence="1">
    <location>
        <begin position="970"/>
        <end position="984"/>
    </location>
</feature>
<evidence type="ECO:0000256" key="1">
    <source>
        <dbReference type="SAM" id="MobiDB-lite"/>
    </source>
</evidence>